<evidence type="ECO:0000256" key="1">
    <source>
        <dbReference type="ARBA" id="ARBA00004141"/>
    </source>
</evidence>
<evidence type="ECO:0000256" key="4">
    <source>
        <dbReference type="ARBA" id="ARBA00023136"/>
    </source>
</evidence>
<dbReference type="InterPro" id="IPR020846">
    <property type="entry name" value="MFS_dom"/>
</dbReference>
<dbReference type="GO" id="GO:0022857">
    <property type="term" value="F:transmembrane transporter activity"/>
    <property type="evidence" value="ECO:0007669"/>
    <property type="project" value="InterPro"/>
</dbReference>
<dbReference type="Pfam" id="PF07690">
    <property type="entry name" value="MFS_1"/>
    <property type="match status" value="1"/>
</dbReference>
<feature type="transmembrane region" description="Helical" evidence="6">
    <location>
        <begin position="395"/>
        <end position="414"/>
    </location>
</feature>
<dbReference type="EMBL" id="ML178822">
    <property type="protein sequence ID" value="TFL02540.1"/>
    <property type="molecule type" value="Genomic_DNA"/>
</dbReference>
<dbReference type="PANTHER" id="PTHR23502">
    <property type="entry name" value="MAJOR FACILITATOR SUPERFAMILY"/>
    <property type="match status" value="1"/>
</dbReference>
<dbReference type="GO" id="GO:0005886">
    <property type="term" value="C:plasma membrane"/>
    <property type="evidence" value="ECO:0007669"/>
    <property type="project" value="TreeGrafter"/>
</dbReference>
<feature type="transmembrane region" description="Helical" evidence="6">
    <location>
        <begin position="177"/>
        <end position="199"/>
    </location>
</feature>
<feature type="transmembrane region" description="Helical" evidence="6">
    <location>
        <begin position="238"/>
        <end position="260"/>
    </location>
</feature>
<dbReference type="STRING" id="1884261.A0A5C3QNZ1"/>
<keyword evidence="9" id="KW-1185">Reference proteome</keyword>
<dbReference type="FunFam" id="1.20.1250.20:FF:000011">
    <property type="entry name" value="MFS multidrug transporter, putative"/>
    <property type="match status" value="1"/>
</dbReference>
<dbReference type="AlphaFoldDB" id="A0A5C3QNZ1"/>
<reference evidence="8 9" key="1">
    <citation type="journal article" date="2019" name="Nat. Ecol. Evol.">
        <title>Megaphylogeny resolves global patterns of mushroom evolution.</title>
        <authorList>
            <person name="Varga T."/>
            <person name="Krizsan K."/>
            <person name="Foldi C."/>
            <person name="Dima B."/>
            <person name="Sanchez-Garcia M."/>
            <person name="Sanchez-Ramirez S."/>
            <person name="Szollosi G.J."/>
            <person name="Szarkandi J.G."/>
            <person name="Papp V."/>
            <person name="Albert L."/>
            <person name="Andreopoulos W."/>
            <person name="Angelini C."/>
            <person name="Antonin V."/>
            <person name="Barry K.W."/>
            <person name="Bougher N.L."/>
            <person name="Buchanan P."/>
            <person name="Buyck B."/>
            <person name="Bense V."/>
            <person name="Catcheside P."/>
            <person name="Chovatia M."/>
            <person name="Cooper J."/>
            <person name="Damon W."/>
            <person name="Desjardin D."/>
            <person name="Finy P."/>
            <person name="Geml J."/>
            <person name="Haridas S."/>
            <person name="Hughes K."/>
            <person name="Justo A."/>
            <person name="Karasinski D."/>
            <person name="Kautmanova I."/>
            <person name="Kiss B."/>
            <person name="Kocsube S."/>
            <person name="Kotiranta H."/>
            <person name="LaButti K.M."/>
            <person name="Lechner B.E."/>
            <person name="Liimatainen K."/>
            <person name="Lipzen A."/>
            <person name="Lukacs Z."/>
            <person name="Mihaltcheva S."/>
            <person name="Morgado L.N."/>
            <person name="Niskanen T."/>
            <person name="Noordeloos M.E."/>
            <person name="Ohm R.A."/>
            <person name="Ortiz-Santana B."/>
            <person name="Ovrebo C."/>
            <person name="Racz N."/>
            <person name="Riley R."/>
            <person name="Savchenko A."/>
            <person name="Shiryaev A."/>
            <person name="Soop K."/>
            <person name="Spirin V."/>
            <person name="Szebenyi C."/>
            <person name="Tomsovsky M."/>
            <person name="Tulloss R.E."/>
            <person name="Uehling J."/>
            <person name="Grigoriev I.V."/>
            <person name="Vagvolgyi C."/>
            <person name="Papp T."/>
            <person name="Martin F.M."/>
            <person name="Miettinen O."/>
            <person name="Hibbett D.S."/>
            <person name="Nagy L.G."/>
        </authorList>
    </citation>
    <scope>NUCLEOTIDE SEQUENCE [LARGE SCALE GENOMIC DNA]</scope>
    <source>
        <strain evidence="8 9">CBS 309.79</strain>
    </source>
</reference>
<dbReference type="PROSITE" id="PS50850">
    <property type="entry name" value="MFS"/>
    <property type="match status" value="1"/>
</dbReference>
<protein>
    <submittedName>
        <fullName evidence="8">Multidrug resistance protein 4</fullName>
    </submittedName>
</protein>
<evidence type="ECO:0000313" key="9">
    <source>
        <dbReference type="Proteomes" id="UP000305067"/>
    </source>
</evidence>
<evidence type="ECO:0000256" key="3">
    <source>
        <dbReference type="ARBA" id="ARBA00022989"/>
    </source>
</evidence>
<evidence type="ECO:0000256" key="2">
    <source>
        <dbReference type="ARBA" id="ARBA00022692"/>
    </source>
</evidence>
<evidence type="ECO:0000313" key="8">
    <source>
        <dbReference type="EMBL" id="TFL02540.1"/>
    </source>
</evidence>
<feature type="transmembrane region" description="Helical" evidence="6">
    <location>
        <begin position="120"/>
        <end position="140"/>
    </location>
</feature>
<dbReference type="PANTHER" id="PTHR23502:SF60">
    <property type="entry name" value="MAJOR FACILITATOR SUPERFAMILY (MFS) PROFILE DOMAIN-CONTAINING PROTEIN-RELATED"/>
    <property type="match status" value="1"/>
</dbReference>
<dbReference type="CDD" id="cd17323">
    <property type="entry name" value="MFS_Tpo1_MDR_like"/>
    <property type="match status" value="1"/>
</dbReference>
<proteinExistence type="predicted"/>
<feature type="transmembrane region" description="Helical" evidence="6">
    <location>
        <begin position="152"/>
        <end position="171"/>
    </location>
</feature>
<evidence type="ECO:0000256" key="5">
    <source>
        <dbReference type="SAM" id="MobiDB-lite"/>
    </source>
</evidence>
<sequence length="532" mass="57337">MTEANPSRQSPRPSMSPSNTTTTFEGTVVPGSVTPRSKELYGTPTTGLSPALTEKELEAHRLDVDEWAADPANGRNWSQARKWTATAIVSLYTFIPPLASSMMAPGLSQVAIKYGITNEALLSLTLSIFLLSFAIAPLIMAPLSEIYGRNRILHAANLTSMVFSLGCAFAPNTGAFIALRFLAGISGSAPVAIGPGTVGDLFSERDRGSALAVYSLGPLLGPAVGPVAGGFIAQYADIKFVFVAIAALCGAASLIGIPFLQETYAPVIQYRMAKKAGDTEKMARLRQEQTKGVTKAQFVWVNIKRPFIYTTRSLICFLFGLYMAVLYGCYYIMFATFAKFFRDTYGFEAGVGGLTYLGLGIGLFGATAFSGTVADRSYRWFSERNGGVGKPEFRIPALGPGVILAPIGLFWYGWSAAAPLHWIMPIIGTGIFGFGFMSIYVPMQLYLVDSFQYAASVSAATAVFRSFLGFVFPLFGQDMNDDLGIGPANSLLGAVAIVLGIPFPLFIYFKGEKMRARNKYTAHSVKQSPEKH</sequence>
<keyword evidence="4 6" id="KW-0472">Membrane</keyword>
<organism evidence="8 9">
    <name type="scientific">Pterulicium gracile</name>
    <dbReference type="NCBI Taxonomy" id="1884261"/>
    <lineage>
        <taxon>Eukaryota</taxon>
        <taxon>Fungi</taxon>
        <taxon>Dikarya</taxon>
        <taxon>Basidiomycota</taxon>
        <taxon>Agaricomycotina</taxon>
        <taxon>Agaricomycetes</taxon>
        <taxon>Agaricomycetidae</taxon>
        <taxon>Agaricales</taxon>
        <taxon>Pleurotineae</taxon>
        <taxon>Pterulaceae</taxon>
        <taxon>Pterulicium</taxon>
    </lineage>
</organism>
<keyword evidence="3 6" id="KW-1133">Transmembrane helix</keyword>
<feature type="transmembrane region" description="Helical" evidence="6">
    <location>
        <begin position="453"/>
        <end position="476"/>
    </location>
</feature>
<keyword evidence="2 6" id="KW-0812">Transmembrane</keyword>
<comment type="subcellular location">
    <subcellularLocation>
        <location evidence="1">Membrane</location>
        <topology evidence="1">Multi-pass membrane protein</topology>
    </subcellularLocation>
</comment>
<feature type="transmembrane region" description="Helical" evidence="6">
    <location>
        <begin position="314"/>
        <end position="334"/>
    </location>
</feature>
<dbReference type="OrthoDB" id="6770063at2759"/>
<dbReference type="Proteomes" id="UP000305067">
    <property type="component" value="Unassembled WGS sequence"/>
</dbReference>
<feature type="region of interest" description="Disordered" evidence="5">
    <location>
        <begin position="1"/>
        <end position="49"/>
    </location>
</feature>
<feature type="transmembrane region" description="Helical" evidence="6">
    <location>
        <begin position="488"/>
        <end position="509"/>
    </location>
</feature>
<feature type="transmembrane region" description="Helical" evidence="6">
    <location>
        <begin position="354"/>
        <end position="374"/>
    </location>
</feature>
<feature type="compositionally biased region" description="Low complexity" evidence="5">
    <location>
        <begin position="1"/>
        <end position="18"/>
    </location>
</feature>
<accession>A0A5C3QNZ1</accession>
<feature type="transmembrane region" description="Helical" evidence="6">
    <location>
        <begin position="83"/>
        <end position="100"/>
    </location>
</feature>
<feature type="transmembrane region" description="Helical" evidence="6">
    <location>
        <begin position="211"/>
        <end position="232"/>
    </location>
</feature>
<dbReference type="InterPro" id="IPR011701">
    <property type="entry name" value="MFS"/>
</dbReference>
<dbReference type="Gene3D" id="1.20.1250.20">
    <property type="entry name" value="MFS general substrate transporter like domains"/>
    <property type="match status" value="1"/>
</dbReference>
<feature type="transmembrane region" description="Helical" evidence="6">
    <location>
        <begin position="420"/>
        <end position="441"/>
    </location>
</feature>
<dbReference type="SUPFAM" id="SSF103473">
    <property type="entry name" value="MFS general substrate transporter"/>
    <property type="match status" value="1"/>
</dbReference>
<evidence type="ECO:0000256" key="6">
    <source>
        <dbReference type="SAM" id="Phobius"/>
    </source>
</evidence>
<gene>
    <name evidence="8" type="ORF">BDV98DRAFT_582139</name>
</gene>
<dbReference type="InterPro" id="IPR036259">
    <property type="entry name" value="MFS_trans_sf"/>
</dbReference>
<evidence type="ECO:0000259" key="7">
    <source>
        <dbReference type="PROSITE" id="PS50850"/>
    </source>
</evidence>
<name>A0A5C3QNZ1_9AGAR</name>
<feature type="domain" description="Major facilitator superfamily (MFS) profile" evidence="7">
    <location>
        <begin position="85"/>
        <end position="512"/>
    </location>
</feature>